<feature type="compositionally biased region" description="Basic and acidic residues" evidence="1">
    <location>
        <begin position="230"/>
        <end position="245"/>
    </location>
</feature>
<feature type="region of interest" description="Disordered" evidence="1">
    <location>
        <begin position="98"/>
        <end position="123"/>
    </location>
</feature>
<gene>
    <name evidence="2" type="ORF">GBAR_LOCUS31540</name>
</gene>
<feature type="compositionally biased region" description="Basic and acidic residues" evidence="1">
    <location>
        <begin position="413"/>
        <end position="426"/>
    </location>
</feature>
<feature type="compositionally biased region" description="Pro residues" evidence="1">
    <location>
        <begin position="428"/>
        <end position="437"/>
    </location>
</feature>
<name>A0AA35U234_GEOBA</name>
<keyword evidence="3" id="KW-1185">Reference proteome</keyword>
<sequence>MSSPEMKTTPRRLADRRRINITAGDQLVDREMGEEDGGVVSKELRVVESPLSQGGTMAEPRSMDLTCFSSHPSTSENTPALPSAVIGTHSMELTCFSSRPSTSQDTTALVPSPHTGAEPEPEPGTIANTVAMSLTCDQLEQEEGEGGVSCDNHVVSAESTIPLPSPHLSSGGESQEMMDITCQSETTTTSQETCQDTSLHIHQEPCTVKQDTSLPSSRPVEDDENSRQPGDLDKSSPAVDKRSLEKAYSVGQSNGSACGNKEQKVAAEPEEEVANVAPTTNSSPVFKVPKRPPKTQLSLKSSGKRVVVASPIVPTPRRTGSLSLSSSLSHHPLNTTFTVPPLCKPRTPTATPSNPQSIPQLPSTEGKEETTTSIISSLLSSPLPSAPSPLALPPTHPCTGWLQSPGESFNLVHSEDETLDSTREDISPPEPRPPPTPQQLQTDSQGNITSTLQETPVPQHKTPVPLPTLPASSAFQPKRCAVPPQVVTPLFNHISSQTARLAAAIHRLKVSGPPVVLPEVVTPETAMVANPPLPTAPSSDLSIRSTRLNDTTVCSSPLLSTSIYDKFLVKIYKEENDPLAPAAETETLIAGPIATGGATGLDRVSKQETTTEIDVTSQHSNTSVPTAPVSSTLFSSFLSDLTSRLQDMLHGIQQRLNSEKYCSIHKCLPLVLDKWSRIFAACLGTLTVLEEYGKLSGESNTHCWQDEGWCLEQMPLPAIGQEDMEQDSLSVKLDWIMELSGFYSTMRPTAELARDEAAQLYGWLFEDWSYATTTQNVTVVLGAKPHHFQVSVSDMMADRVSSNEISG</sequence>
<feature type="region of interest" description="Disordered" evidence="1">
    <location>
        <begin position="205"/>
        <end position="302"/>
    </location>
</feature>
<evidence type="ECO:0000313" key="2">
    <source>
        <dbReference type="EMBL" id="CAI8057949.1"/>
    </source>
</evidence>
<accession>A0AA35U234</accession>
<comment type="caution">
    <text evidence="2">The sequence shown here is derived from an EMBL/GenBank/DDBJ whole genome shotgun (WGS) entry which is preliminary data.</text>
</comment>
<feature type="region of interest" description="Disordered" evidence="1">
    <location>
        <begin position="338"/>
        <end position="444"/>
    </location>
</feature>
<feature type="compositionally biased region" description="Pro residues" evidence="1">
    <location>
        <begin position="384"/>
        <end position="396"/>
    </location>
</feature>
<dbReference type="EMBL" id="CASHTH010004482">
    <property type="protein sequence ID" value="CAI8057949.1"/>
    <property type="molecule type" value="Genomic_DNA"/>
</dbReference>
<evidence type="ECO:0000256" key="1">
    <source>
        <dbReference type="SAM" id="MobiDB-lite"/>
    </source>
</evidence>
<evidence type="ECO:0000313" key="3">
    <source>
        <dbReference type="Proteomes" id="UP001174909"/>
    </source>
</evidence>
<feature type="compositionally biased region" description="Polar residues" evidence="1">
    <location>
        <begin position="348"/>
        <end position="363"/>
    </location>
</feature>
<feature type="compositionally biased region" description="Polar residues" evidence="1">
    <location>
        <begin position="98"/>
        <end position="109"/>
    </location>
</feature>
<organism evidence="2 3">
    <name type="scientific">Geodia barretti</name>
    <name type="common">Barrett's horny sponge</name>
    <dbReference type="NCBI Taxonomy" id="519541"/>
    <lineage>
        <taxon>Eukaryota</taxon>
        <taxon>Metazoa</taxon>
        <taxon>Porifera</taxon>
        <taxon>Demospongiae</taxon>
        <taxon>Heteroscleromorpha</taxon>
        <taxon>Tetractinellida</taxon>
        <taxon>Astrophorina</taxon>
        <taxon>Geodiidae</taxon>
        <taxon>Geodia</taxon>
    </lineage>
</organism>
<feature type="region of interest" description="Disordered" evidence="1">
    <location>
        <begin position="24"/>
        <end position="78"/>
    </location>
</feature>
<feature type="compositionally biased region" description="Polar residues" evidence="1">
    <location>
        <begin position="67"/>
        <end position="78"/>
    </location>
</feature>
<dbReference type="Proteomes" id="UP001174909">
    <property type="component" value="Unassembled WGS sequence"/>
</dbReference>
<proteinExistence type="predicted"/>
<dbReference type="AlphaFoldDB" id="A0AA35U234"/>
<reference evidence="2" key="1">
    <citation type="submission" date="2023-03" db="EMBL/GenBank/DDBJ databases">
        <authorList>
            <person name="Steffen K."/>
            <person name="Cardenas P."/>
        </authorList>
    </citation>
    <scope>NUCLEOTIDE SEQUENCE</scope>
</reference>
<protein>
    <submittedName>
        <fullName evidence="2">Uncharacterized protein</fullName>
    </submittedName>
</protein>